<dbReference type="InterPro" id="IPR001254">
    <property type="entry name" value="Trypsin_dom"/>
</dbReference>
<dbReference type="InterPro" id="IPR001314">
    <property type="entry name" value="Peptidase_S1A"/>
</dbReference>
<evidence type="ECO:0000256" key="4">
    <source>
        <dbReference type="ARBA" id="ARBA00022670"/>
    </source>
</evidence>
<evidence type="ECO:0000256" key="2">
    <source>
        <dbReference type="ARBA" id="ARBA00007664"/>
    </source>
</evidence>
<keyword evidence="7" id="KW-1015">Disulfide bond</keyword>
<reference evidence="10" key="2">
    <citation type="submission" date="2025-09" db="UniProtKB">
        <authorList>
            <consortium name="Ensembl"/>
        </authorList>
    </citation>
    <scope>IDENTIFICATION</scope>
</reference>
<dbReference type="SMART" id="SM00020">
    <property type="entry name" value="Tryp_SPc"/>
    <property type="match status" value="1"/>
</dbReference>
<sequence>MGLDHYKPSMRLELSPGFSFAAVFPHSFTRTLSAPPPRLGDLCRSPPAVMAQTTIRIVGGYACEKGQPWQAALFYDHLYCGGVLINKDWVLTAAHCRLPGVLTVRLGLYNLRQPDESEQRRTVSKLIPHPNYNSRTRDSDIMLIKLTTPVQFNNNVYPIALARSTASPGTICLVSGWGTTTSPILPALLQCANLQIVSAGECQNAYPGSVTDNMLCAGVAEGGVDSCQGDSGGPLVCGGTLQGIVSWGQEQCAQPRKPGVYTKISNYVNWIQATIQGG</sequence>
<dbReference type="Proteomes" id="UP000694393">
    <property type="component" value="Unplaced"/>
</dbReference>
<dbReference type="InterPro" id="IPR018114">
    <property type="entry name" value="TRYPSIN_HIS"/>
</dbReference>
<dbReference type="AlphaFoldDB" id="A0A8C8RXI3"/>
<dbReference type="InterPro" id="IPR043504">
    <property type="entry name" value="Peptidase_S1_PA_chymotrypsin"/>
</dbReference>
<evidence type="ECO:0000256" key="3">
    <source>
        <dbReference type="ARBA" id="ARBA00022525"/>
    </source>
</evidence>
<dbReference type="Ensembl" id="ENSPCET00000011553.1">
    <property type="protein sequence ID" value="ENSPCEP00000011185.1"/>
    <property type="gene ID" value="ENSPCEG00000008336.1"/>
</dbReference>
<evidence type="ECO:0000313" key="10">
    <source>
        <dbReference type="Ensembl" id="ENSPCEP00000011185.1"/>
    </source>
</evidence>
<evidence type="ECO:0000256" key="6">
    <source>
        <dbReference type="ARBA" id="ARBA00022825"/>
    </source>
</evidence>
<evidence type="ECO:0000256" key="1">
    <source>
        <dbReference type="ARBA" id="ARBA00004613"/>
    </source>
</evidence>
<dbReference type="PROSITE" id="PS00134">
    <property type="entry name" value="TRYPSIN_HIS"/>
    <property type="match status" value="1"/>
</dbReference>
<dbReference type="InterPro" id="IPR033116">
    <property type="entry name" value="TRYPSIN_SER"/>
</dbReference>
<dbReference type="CDD" id="cd00190">
    <property type="entry name" value="Tryp_SPc"/>
    <property type="match status" value="1"/>
</dbReference>
<evidence type="ECO:0000313" key="11">
    <source>
        <dbReference type="Proteomes" id="UP000694393"/>
    </source>
</evidence>
<evidence type="ECO:0000256" key="7">
    <source>
        <dbReference type="ARBA" id="ARBA00023157"/>
    </source>
</evidence>
<dbReference type="InterPro" id="IPR009003">
    <property type="entry name" value="Peptidase_S1_PA"/>
</dbReference>
<comment type="subcellular location">
    <subcellularLocation>
        <location evidence="1">Secreted</location>
    </subcellularLocation>
</comment>
<dbReference type="PANTHER" id="PTHR24264:SF15">
    <property type="entry name" value="RIKEN CDNA 2210010C04 GENE"/>
    <property type="match status" value="1"/>
</dbReference>
<dbReference type="PROSITE" id="PS50240">
    <property type="entry name" value="TRYPSIN_DOM"/>
    <property type="match status" value="1"/>
</dbReference>
<dbReference type="SUPFAM" id="SSF50494">
    <property type="entry name" value="Trypsin-like serine proteases"/>
    <property type="match status" value="1"/>
</dbReference>
<name>A0A8C8RXI3_9SAUR</name>
<dbReference type="PRINTS" id="PR00722">
    <property type="entry name" value="CHYMOTRYPSIN"/>
</dbReference>
<proteinExistence type="inferred from homology"/>
<dbReference type="GO" id="GO:0005615">
    <property type="term" value="C:extracellular space"/>
    <property type="evidence" value="ECO:0007669"/>
    <property type="project" value="TreeGrafter"/>
</dbReference>
<keyword evidence="11" id="KW-1185">Reference proteome</keyword>
<protein>
    <recommendedName>
        <fullName evidence="9">Peptidase S1 domain-containing protein</fullName>
    </recommendedName>
</protein>
<accession>A0A8C8RXI3</accession>
<keyword evidence="6 8" id="KW-0720">Serine protease</keyword>
<dbReference type="FunFam" id="2.40.10.10:FF:000077">
    <property type="entry name" value="Predicted protein"/>
    <property type="match status" value="1"/>
</dbReference>
<keyword evidence="3" id="KW-0964">Secreted</keyword>
<dbReference type="PANTHER" id="PTHR24264">
    <property type="entry name" value="TRYPSIN-RELATED"/>
    <property type="match status" value="1"/>
</dbReference>
<organism evidence="10 11">
    <name type="scientific">Pelusios castaneus</name>
    <name type="common">West African mud turtle</name>
    <dbReference type="NCBI Taxonomy" id="367368"/>
    <lineage>
        <taxon>Eukaryota</taxon>
        <taxon>Metazoa</taxon>
        <taxon>Chordata</taxon>
        <taxon>Craniata</taxon>
        <taxon>Vertebrata</taxon>
        <taxon>Euteleostomi</taxon>
        <taxon>Archelosauria</taxon>
        <taxon>Testudinata</taxon>
        <taxon>Testudines</taxon>
        <taxon>Pleurodira</taxon>
        <taxon>Pelomedusidae</taxon>
        <taxon>Pelusios</taxon>
    </lineage>
</organism>
<dbReference type="InterPro" id="IPR050127">
    <property type="entry name" value="Serine_Proteases_S1"/>
</dbReference>
<dbReference type="Gene3D" id="2.40.10.10">
    <property type="entry name" value="Trypsin-like serine proteases"/>
    <property type="match status" value="2"/>
</dbReference>
<reference evidence="10" key="1">
    <citation type="submission" date="2025-08" db="UniProtKB">
        <authorList>
            <consortium name="Ensembl"/>
        </authorList>
    </citation>
    <scope>IDENTIFICATION</scope>
</reference>
<feature type="domain" description="Peptidase S1" evidence="9">
    <location>
        <begin position="57"/>
        <end position="276"/>
    </location>
</feature>
<evidence type="ECO:0000256" key="8">
    <source>
        <dbReference type="RuleBase" id="RU363034"/>
    </source>
</evidence>
<keyword evidence="5 8" id="KW-0378">Hydrolase</keyword>
<dbReference type="GO" id="GO:0004252">
    <property type="term" value="F:serine-type endopeptidase activity"/>
    <property type="evidence" value="ECO:0007669"/>
    <property type="project" value="InterPro"/>
</dbReference>
<keyword evidence="4 8" id="KW-0645">Protease</keyword>
<evidence type="ECO:0000259" key="9">
    <source>
        <dbReference type="PROSITE" id="PS50240"/>
    </source>
</evidence>
<comment type="similarity">
    <text evidence="2">Belongs to the peptidase S1 family.</text>
</comment>
<dbReference type="GO" id="GO:0006508">
    <property type="term" value="P:proteolysis"/>
    <property type="evidence" value="ECO:0007669"/>
    <property type="project" value="UniProtKB-KW"/>
</dbReference>
<dbReference type="Pfam" id="PF00089">
    <property type="entry name" value="Trypsin"/>
    <property type="match status" value="1"/>
</dbReference>
<dbReference type="PROSITE" id="PS00135">
    <property type="entry name" value="TRYPSIN_SER"/>
    <property type="match status" value="1"/>
</dbReference>
<evidence type="ECO:0000256" key="5">
    <source>
        <dbReference type="ARBA" id="ARBA00022801"/>
    </source>
</evidence>